<accession>A0AAD1Z4U5</accession>
<sequence>MVSSDDCMQKSSTAPATTSRPSSPPSANPSKEIMEDMHDDTLVESNNENVTDNMNIVEDEMLGGDGAIVPEVVHSHHCIANRSCSAIGMLNTDLAVMLEIVATSSVQGTIVEQRHELMVSPTGGIPTWRKAHFIKPSVSSIDGPPMKLPSLSPMPIWPLEVVFSGWMDPIKKWKTWKNGVLRLTPLFSHGVRQLLHWRICRFWVVFQFWAVLLSPGTS</sequence>
<name>A0AAD1Z4U5_9LAMI</name>
<organism evidence="2 3">
    <name type="scientific">Fraxinus pennsylvanica</name>
    <dbReference type="NCBI Taxonomy" id="56036"/>
    <lineage>
        <taxon>Eukaryota</taxon>
        <taxon>Viridiplantae</taxon>
        <taxon>Streptophyta</taxon>
        <taxon>Embryophyta</taxon>
        <taxon>Tracheophyta</taxon>
        <taxon>Spermatophyta</taxon>
        <taxon>Magnoliopsida</taxon>
        <taxon>eudicotyledons</taxon>
        <taxon>Gunneridae</taxon>
        <taxon>Pentapetalae</taxon>
        <taxon>asterids</taxon>
        <taxon>lamiids</taxon>
        <taxon>Lamiales</taxon>
        <taxon>Oleaceae</taxon>
        <taxon>Oleeae</taxon>
        <taxon>Fraxinus</taxon>
    </lineage>
</organism>
<feature type="compositionally biased region" description="Low complexity" evidence="1">
    <location>
        <begin position="11"/>
        <end position="21"/>
    </location>
</feature>
<dbReference type="AlphaFoldDB" id="A0AAD1Z4U5"/>
<reference evidence="2" key="1">
    <citation type="submission" date="2023-05" db="EMBL/GenBank/DDBJ databases">
        <authorList>
            <person name="Huff M."/>
        </authorList>
    </citation>
    <scope>NUCLEOTIDE SEQUENCE</scope>
</reference>
<feature type="region of interest" description="Disordered" evidence="1">
    <location>
        <begin position="1"/>
        <end position="32"/>
    </location>
</feature>
<gene>
    <name evidence="2" type="ORF">FPE_LOCUS7862</name>
</gene>
<evidence type="ECO:0000256" key="1">
    <source>
        <dbReference type="SAM" id="MobiDB-lite"/>
    </source>
</evidence>
<keyword evidence="3" id="KW-1185">Reference proteome</keyword>
<protein>
    <submittedName>
        <fullName evidence="2">Uncharacterized protein</fullName>
    </submittedName>
</protein>
<evidence type="ECO:0000313" key="2">
    <source>
        <dbReference type="EMBL" id="CAI9760432.1"/>
    </source>
</evidence>
<dbReference type="EMBL" id="OU503039">
    <property type="protein sequence ID" value="CAI9760432.1"/>
    <property type="molecule type" value="Genomic_DNA"/>
</dbReference>
<proteinExistence type="predicted"/>
<evidence type="ECO:0000313" key="3">
    <source>
        <dbReference type="Proteomes" id="UP000834106"/>
    </source>
</evidence>
<dbReference type="Proteomes" id="UP000834106">
    <property type="component" value="Chromosome 4"/>
</dbReference>